<reference evidence="1" key="1">
    <citation type="submission" date="2019-08" db="EMBL/GenBank/DDBJ databases">
        <authorList>
            <person name="Kucharzyk K."/>
            <person name="Murdoch R.W."/>
            <person name="Higgins S."/>
            <person name="Loffler F."/>
        </authorList>
    </citation>
    <scope>NUCLEOTIDE SEQUENCE</scope>
</reference>
<name>A0A645BPY5_9ZZZZ</name>
<gene>
    <name evidence="1" type="ORF">SDC9_114433</name>
</gene>
<dbReference type="EMBL" id="VSSQ01021735">
    <property type="protein sequence ID" value="MPM67510.1"/>
    <property type="molecule type" value="Genomic_DNA"/>
</dbReference>
<comment type="caution">
    <text evidence="1">The sequence shown here is derived from an EMBL/GenBank/DDBJ whole genome shotgun (WGS) entry which is preliminary data.</text>
</comment>
<dbReference type="AlphaFoldDB" id="A0A645BPY5"/>
<sequence>MNELFNDLPLLDNYECEKALIWSAILNDISKVTSVCIDKTMNNESIILDIKDVLVGYMEKRIGCIFGDLPRFELVIEEDSDELESENAITICCSENEYDLRVLRRKAISDILHSWPSYQVSKLFLAFLLEFEKDSEQ</sequence>
<evidence type="ECO:0000313" key="1">
    <source>
        <dbReference type="EMBL" id="MPM67510.1"/>
    </source>
</evidence>
<organism evidence="1">
    <name type="scientific">bioreactor metagenome</name>
    <dbReference type="NCBI Taxonomy" id="1076179"/>
    <lineage>
        <taxon>unclassified sequences</taxon>
        <taxon>metagenomes</taxon>
        <taxon>ecological metagenomes</taxon>
    </lineage>
</organism>
<proteinExistence type="predicted"/>
<accession>A0A645BPY5</accession>
<protein>
    <submittedName>
        <fullName evidence="1">Uncharacterized protein</fullName>
    </submittedName>
</protein>